<keyword evidence="3" id="KW-1185">Reference proteome</keyword>
<reference evidence="2 3" key="1">
    <citation type="submission" date="2024-11" db="EMBL/GenBank/DDBJ databases">
        <title>Chromosome-level genome assembly of the freshwater bivalve Anodonta woodiana.</title>
        <authorList>
            <person name="Chen X."/>
        </authorList>
    </citation>
    <scope>NUCLEOTIDE SEQUENCE [LARGE SCALE GENOMIC DNA]</scope>
    <source>
        <strain evidence="2">MN2024</strain>
        <tissue evidence="2">Gills</tissue>
    </source>
</reference>
<sequence length="651" mass="72919">MADEVQLSHNAGATKTAFETKRDATGEDMQTTSKGSSTDNMNQKQQLLDIRADLNNSDISIHSETSSVLYTTDDVSMLESDISDDRENSGLSHDTTGEGGSVVNTTGENDSIEVILNQLSPYIFQEYDHSVDLGQSYINSDPETTHEYTDSTVSNMDYEGFDDLAPIHSQAYASATDPPRWIYNGQLHTSRFEYNQEDAVGGINNSLSLQGFNPNIHDEIYCNVDPTNYPDPYGIDTYTESYIVQDSNGEIIVIDVPAAQNITENHFQAEYIPEHYSIPNTVIEPHVPYSAPFTNYTESLQPLNWYPPTQEAYGYNTEIYAQFTQPPNPYLETLQSSLLPLFPYFDQPFSTDPQYSSTKPQDVDDSIQYPILFVSDAGVLTTLLNHGISVEMTKDRAIRIVCHDLRLVVATNCRGSSSCIFHPAAKIIQESTTTNVDLFLARKASMTTEFITFGNNFKTYKFDYKVIEETVSEFQDISSDVSVNYLYCAEGYGPNAVQECIKIIYDAQYQPFKEGGFAIFINGVKITQNARGDVSVISAPKFLRLSPVDCVIRLNTHFVQMNVEANWSVKVRRGSHTLNASHLGFVVSNGKIEAAFDEINRIRAFSLPMRVSMYVGPKRTRRPGAAARRLCRSPVQTENDHAGYTLRRTMN</sequence>
<dbReference type="Proteomes" id="UP001634394">
    <property type="component" value="Unassembled WGS sequence"/>
</dbReference>
<evidence type="ECO:0000313" key="2">
    <source>
        <dbReference type="EMBL" id="KAL3832021.1"/>
    </source>
</evidence>
<gene>
    <name evidence="2" type="ORF">ACJMK2_023702</name>
</gene>
<dbReference type="PANTHER" id="PTHR39075:SF1">
    <property type="entry name" value="FI19908P1"/>
    <property type="match status" value="1"/>
</dbReference>
<dbReference type="EMBL" id="JBJQND010000019">
    <property type="protein sequence ID" value="KAL3832021.1"/>
    <property type="molecule type" value="Genomic_DNA"/>
</dbReference>
<proteinExistence type="predicted"/>
<name>A0ABD3T5X1_SINWO</name>
<evidence type="ECO:0000313" key="3">
    <source>
        <dbReference type="Proteomes" id="UP001634394"/>
    </source>
</evidence>
<feature type="region of interest" description="Disordered" evidence="1">
    <location>
        <begin position="83"/>
        <end position="103"/>
    </location>
</feature>
<organism evidence="2 3">
    <name type="scientific">Sinanodonta woodiana</name>
    <name type="common">Chinese pond mussel</name>
    <name type="synonym">Anodonta woodiana</name>
    <dbReference type="NCBI Taxonomy" id="1069815"/>
    <lineage>
        <taxon>Eukaryota</taxon>
        <taxon>Metazoa</taxon>
        <taxon>Spiralia</taxon>
        <taxon>Lophotrochozoa</taxon>
        <taxon>Mollusca</taxon>
        <taxon>Bivalvia</taxon>
        <taxon>Autobranchia</taxon>
        <taxon>Heteroconchia</taxon>
        <taxon>Palaeoheterodonta</taxon>
        <taxon>Unionida</taxon>
        <taxon>Unionoidea</taxon>
        <taxon>Unionidae</taxon>
        <taxon>Unioninae</taxon>
        <taxon>Sinanodonta</taxon>
    </lineage>
</organism>
<evidence type="ECO:0000256" key="1">
    <source>
        <dbReference type="SAM" id="MobiDB-lite"/>
    </source>
</evidence>
<feature type="region of interest" description="Disordered" evidence="1">
    <location>
        <begin position="1"/>
        <end position="41"/>
    </location>
</feature>
<comment type="caution">
    <text evidence="2">The sequence shown here is derived from an EMBL/GenBank/DDBJ whole genome shotgun (WGS) entry which is preliminary data.</text>
</comment>
<dbReference type="AlphaFoldDB" id="A0ABD3T5X1"/>
<protein>
    <submittedName>
        <fullName evidence="2">Uncharacterized protein</fullName>
    </submittedName>
</protein>
<feature type="compositionally biased region" description="Polar residues" evidence="1">
    <location>
        <begin position="28"/>
        <end position="41"/>
    </location>
</feature>
<accession>A0ABD3T5X1</accession>
<dbReference type="PANTHER" id="PTHR39075">
    <property type="entry name" value="FI19908P1"/>
    <property type="match status" value="1"/>
</dbReference>